<dbReference type="InterPro" id="IPR012910">
    <property type="entry name" value="Plug_dom"/>
</dbReference>
<keyword evidence="4 8" id="KW-0812">Transmembrane</keyword>
<comment type="subcellular location">
    <subcellularLocation>
        <location evidence="1 8">Cell outer membrane</location>
        <topology evidence="1 8">Multi-pass membrane protein</topology>
    </subcellularLocation>
</comment>
<evidence type="ECO:0000259" key="9">
    <source>
        <dbReference type="Pfam" id="PF07715"/>
    </source>
</evidence>
<dbReference type="AlphaFoldDB" id="A0AAW5NX54"/>
<evidence type="ECO:0000256" key="5">
    <source>
        <dbReference type="ARBA" id="ARBA00022729"/>
    </source>
</evidence>
<dbReference type="NCBIfam" id="TIGR04056">
    <property type="entry name" value="OMP_RagA_SusC"/>
    <property type="match status" value="1"/>
</dbReference>
<keyword evidence="12" id="KW-1185">Reference proteome</keyword>
<dbReference type="EMBL" id="JANUTS010000001">
    <property type="protein sequence ID" value="MCS2792727.1"/>
    <property type="molecule type" value="Genomic_DNA"/>
</dbReference>
<dbReference type="Proteomes" id="UP001060104">
    <property type="component" value="Chromosome"/>
</dbReference>
<dbReference type="InterPro" id="IPR036942">
    <property type="entry name" value="Beta-barrel_TonB_sf"/>
</dbReference>
<dbReference type="PANTHER" id="PTHR30069:SF29">
    <property type="entry name" value="HEMOGLOBIN AND HEMOGLOBIN-HAPTOGLOBIN-BINDING PROTEIN 1-RELATED"/>
    <property type="match status" value="1"/>
</dbReference>
<dbReference type="Gene3D" id="2.40.170.20">
    <property type="entry name" value="TonB-dependent receptor, beta-barrel domain"/>
    <property type="match status" value="1"/>
</dbReference>
<evidence type="ECO:0000256" key="4">
    <source>
        <dbReference type="ARBA" id="ARBA00022692"/>
    </source>
</evidence>
<dbReference type="InterPro" id="IPR037066">
    <property type="entry name" value="Plug_dom_sf"/>
</dbReference>
<evidence type="ECO:0000313" key="10">
    <source>
        <dbReference type="EMBL" id="MCS2792727.1"/>
    </source>
</evidence>
<dbReference type="InterPro" id="IPR008969">
    <property type="entry name" value="CarboxyPept-like_regulatory"/>
</dbReference>
<dbReference type="NCBIfam" id="TIGR04057">
    <property type="entry name" value="SusC_RagA_signa"/>
    <property type="match status" value="1"/>
</dbReference>
<dbReference type="GO" id="GO:0009279">
    <property type="term" value="C:cell outer membrane"/>
    <property type="evidence" value="ECO:0007669"/>
    <property type="project" value="UniProtKB-SubCell"/>
</dbReference>
<dbReference type="GO" id="GO:0044718">
    <property type="term" value="P:siderophore transmembrane transport"/>
    <property type="evidence" value="ECO:0007669"/>
    <property type="project" value="TreeGrafter"/>
</dbReference>
<dbReference type="Gene3D" id="2.170.130.10">
    <property type="entry name" value="TonB-dependent receptor, plug domain"/>
    <property type="match status" value="1"/>
</dbReference>
<dbReference type="InterPro" id="IPR023996">
    <property type="entry name" value="TonB-dep_OMP_SusC/RagA"/>
</dbReference>
<evidence type="ECO:0000313" key="12">
    <source>
        <dbReference type="Proteomes" id="UP001060104"/>
    </source>
</evidence>
<name>A0AAW5NX54_9BACE</name>
<keyword evidence="2 8" id="KW-0813">Transport</keyword>
<evidence type="ECO:0000256" key="8">
    <source>
        <dbReference type="PROSITE-ProRule" id="PRU01360"/>
    </source>
</evidence>
<protein>
    <submittedName>
        <fullName evidence="10">TonB-dependent receptor</fullName>
    </submittedName>
</protein>
<comment type="similarity">
    <text evidence="8">Belongs to the TonB-dependent receptor family.</text>
</comment>
<dbReference type="GO" id="GO:0015344">
    <property type="term" value="F:siderophore uptake transmembrane transporter activity"/>
    <property type="evidence" value="ECO:0007669"/>
    <property type="project" value="TreeGrafter"/>
</dbReference>
<dbReference type="EMBL" id="CP103141">
    <property type="protein sequence ID" value="UVQ72359.1"/>
    <property type="molecule type" value="Genomic_DNA"/>
</dbReference>
<dbReference type="Pfam" id="PF07715">
    <property type="entry name" value="Plug"/>
    <property type="match status" value="1"/>
</dbReference>
<dbReference type="InterPro" id="IPR023997">
    <property type="entry name" value="TonB-dep_OMP_SusC/RagA_CS"/>
</dbReference>
<dbReference type="Pfam" id="PF13715">
    <property type="entry name" value="CarbopepD_reg_2"/>
    <property type="match status" value="1"/>
</dbReference>
<dbReference type="SUPFAM" id="SSF56935">
    <property type="entry name" value="Porins"/>
    <property type="match status" value="1"/>
</dbReference>
<dbReference type="Proteomes" id="UP001204548">
    <property type="component" value="Unassembled WGS sequence"/>
</dbReference>
<keyword evidence="6 8" id="KW-0472">Membrane</keyword>
<accession>A0AAW5NX54</accession>
<evidence type="ECO:0000256" key="6">
    <source>
        <dbReference type="ARBA" id="ARBA00023136"/>
    </source>
</evidence>
<dbReference type="Gene3D" id="2.60.40.1120">
    <property type="entry name" value="Carboxypeptidase-like, regulatory domain"/>
    <property type="match status" value="1"/>
</dbReference>
<keyword evidence="5" id="KW-0732">Signal</keyword>
<sequence length="1096" mass="121966">MPHLILENKNLILFLNLKFNIMKQRGLTFNSQPGKTIVVALGLMLGLCPVSSAWGYANVNDNLVVSQVQKQVKGQVVDATGEPLIGVNVSVVSQTGGTITDINGNYSLNVPQGAKLKFSYIGYKEQMIEVGSQTVINVKMQEDSEVLDEVVVVGYGTQKKATMTGSVTVVSDKMLENKGTMSSPVQALQGQVPGVIITRNSSAPGDESWGMSLRGAVSKNTTSPLVIIDGVEYESVNELRLLNPSDIESINFLKDASASIYGSKAAGGVVLVTTKKAKEGKVQVDYSGSVTAKFIGLSPDLMNIGEWASAVIDARTNDGYTEDDTWLRYAKLALAYKNQYINLDHTANPFGTGAFTDVADFVFFDTNWQDIMWGTAASTQHELAISGGSDNSKYRLSLGYMFDDSNLKWGNNNNSRYNLRLTNTFKLSDKMSIESVIAYNRQDQVAPTQVGSALTTSAQQPGFPSATVDGKPYAWGTWGAPNWYCELGGDNKLKVSAINISETFNYSITKDLSTSVIAGYNTSTATRDTQKKSIEWYNYAGDRVVRTDPTEDASSYTKSNSRTDFYSISGRVDWSHIFADVHDVKLMAGLQYNMKEYEYTYLRTTGILPSLEVPNSNNGLIYLVSEDKNTQSSKWQEAVMSYFGRANYNYRSKYMLEAQFRYDGSSKFQPENRWAFYWGTSGGWRLSEEDFIKELEFIDEFKLRASYGSVGNQAGIDRYDGTQLYNFKPSQGALIGNGKVSYVDTSGKLPSLDRTWERIHNYNIGLDFGFLNHRLTGTAEMFWKKSNNMLIDVIYPGILGDKAPTANYGAFKAHGWEGMINWSDRIGQVNYHLGGTFTYTTNELTDNGGSGAIKSGVRSDREGYPLNSVFGLRYCGKIQTEEQLKKYVNQYKNNSTIGTLDNLRLGDNMFEDVNKDGKLTEEDFVYLGTDDPKVQFSVNAGLEWKGLDLSIVFQGAGKRTVWREKSTWRIPMRAVYQNGSNQFIGNTWNPDNTGAYYPSLTNKSEINDYNYQCSSWSVEDGAYLRLKNVTLGYSLPSSLLAKTKVLSKARIYVTGSDLWEHSNINDGWDPEANREVDNAKRYPFLRTVTFGLNLTF</sequence>
<keyword evidence="10" id="KW-0675">Receptor</keyword>
<feature type="domain" description="TonB-dependent receptor plug" evidence="9">
    <location>
        <begin position="160"/>
        <end position="269"/>
    </location>
</feature>
<evidence type="ECO:0000256" key="2">
    <source>
        <dbReference type="ARBA" id="ARBA00022448"/>
    </source>
</evidence>
<dbReference type="FunFam" id="2.60.40.1120:FF:000003">
    <property type="entry name" value="Outer membrane protein Omp121"/>
    <property type="match status" value="1"/>
</dbReference>
<gene>
    <name evidence="10" type="ORF">NXW97_12045</name>
    <name evidence="11" type="ORF">NXY30_14875</name>
</gene>
<evidence type="ECO:0000313" key="13">
    <source>
        <dbReference type="Proteomes" id="UP001204548"/>
    </source>
</evidence>
<evidence type="ECO:0000256" key="7">
    <source>
        <dbReference type="ARBA" id="ARBA00023237"/>
    </source>
</evidence>
<dbReference type="SUPFAM" id="SSF49464">
    <property type="entry name" value="Carboxypeptidase regulatory domain-like"/>
    <property type="match status" value="1"/>
</dbReference>
<dbReference type="PROSITE" id="PS52016">
    <property type="entry name" value="TONB_DEPENDENT_REC_3"/>
    <property type="match status" value="1"/>
</dbReference>
<evidence type="ECO:0000256" key="1">
    <source>
        <dbReference type="ARBA" id="ARBA00004571"/>
    </source>
</evidence>
<evidence type="ECO:0000256" key="3">
    <source>
        <dbReference type="ARBA" id="ARBA00022452"/>
    </source>
</evidence>
<organism evidence="10 13">
    <name type="scientific">Bacteroides faecis</name>
    <dbReference type="NCBI Taxonomy" id="674529"/>
    <lineage>
        <taxon>Bacteria</taxon>
        <taxon>Pseudomonadati</taxon>
        <taxon>Bacteroidota</taxon>
        <taxon>Bacteroidia</taxon>
        <taxon>Bacteroidales</taxon>
        <taxon>Bacteroidaceae</taxon>
        <taxon>Bacteroides</taxon>
    </lineage>
</organism>
<dbReference type="PANTHER" id="PTHR30069">
    <property type="entry name" value="TONB-DEPENDENT OUTER MEMBRANE RECEPTOR"/>
    <property type="match status" value="1"/>
</dbReference>
<keyword evidence="3 8" id="KW-1134">Transmembrane beta strand</keyword>
<evidence type="ECO:0000313" key="11">
    <source>
        <dbReference type="EMBL" id="UVQ72359.1"/>
    </source>
</evidence>
<dbReference type="PROSITE" id="PS00018">
    <property type="entry name" value="EF_HAND_1"/>
    <property type="match status" value="1"/>
</dbReference>
<dbReference type="InterPro" id="IPR039426">
    <property type="entry name" value="TonB-dep_rcpt-like"/>
</dbReference>
<proteinExistence type="inferred from homology"/>
<dbReference type="InterPro" id="IPR018247">
    <property type="entry name" value="EF_Hand_1_Ca_BS"/>
</dbReference>
<reference evidence="10" key="1">
    <citation type="submission" date="2022-08" db="EMBL/GenBank/DDBJ databases">
        <title>Genome Sequencing of Bacteroides fragilis Group Isolates with Nanopore Technology.</title>
        <authorList>
            <person name="Tisza M.J."/>
            <person name="Smith D."/>
            <person name="Dekker J.P."/>
        </authorList>
    </citation>
    <scope>NUCLEOTIDE SEQUENCE</scope>
    <source>
        <strain evidence="10">BFG-351</strain>
        <strain evidence="11">BFG-527</strain>
    </source>
</reference>
<keyword evidence="7 8" id="KW-0998">Cell outer membrane</keyword>